<comment type="caution">
    <text evidence="2">The sequence shown here is derived from an EMBL/GenBank/DDBJ whole genome shotgun (WGS) entry which is preliminary data.</text>
</comment>
<dbReference type="Proteomes" id="UP000187485">
    <property type="component" value="Unassembled WGS sequence"/>
</dbReference>
<evidence type="ECO:0000313" key="2">
    <source>
        <dbReference type="EMBL" id="GAV22414.1"/>
    </source>
</evidence>
<dbReference type="Gene3D" id="1.20.1260.10">
    <property type="match status" value="2"/>
</dbReference>
<proteinExistence type="predicted"/>
<accession>A0A1L8CU69</accession>
<dbReference type="InterPro" id="IPR052773">
    <property type="entry name" value="Anaerobic_Peroxidase-Rel"/>
</dbReference>
<keyword evidence="3" id="KW-1185">Reference proteome</keyword>
<evidence type="ECO:0000259" key="1">
    <source>
        <dbReference type="PROSITE" id="PS50905"/>
    </source>
</evidence>
<dbReference type="PROSITE" id="PS50905">
    <property type="entry name" value="FERRITIN_LIKE"/>
    <property type="match status" value="1"/>
</dbReference>
<dbReference type="Pfam" id="PF02915">
    <property type="entry name" value="Rubrerythrin"/>
    <property type="match status" value="1"/>
</dbReference>
<dbReference type="EMBL" id="BDJK01000013">
    <property type="protein sequence ID" value="GAV22414.1"/>
    <property type="molecule type" value="Genomic_DNA"/>
</dbReference>
<dbReference type="InterPro" id="IPR009078">
    <property type="entry name" value="Ferritin-like_SF"/>
</dbReference>
<dbReference type="InterPro" id="IPR012347">
    <property type="entry name" value="Ferritin-like"/>
</dbReference>
<dbReference type="GO" id="GO:0005506">
    <property type="term" value="F:iron ion binding"/>
    <property type="evidence" value="ECO:0007669"/>
    <property type="project" value="InterPro"/>
</dbReference>
<evidence type="ECO:0000313" key="3">
    <source>
        <dbReference type="Proteomes" id="UP000187485"/>
    </source>
</evidence>
<dbReference type="GO" id="GO:0016491">
    <property type="term" value="F:oxidoreductase activity"/>
    <property type="evidence" value="ECO:0007669"/>
    <property type="project" value="InterPro"/>
</dbReference>
<sequence>MELNLINENQIGVAKETEALSAVEGEFKGETYEVGVYLAMARQAEREGLPEVARVLEKIALEEAWHAARFAELAGKISTSTKENIEKMLKGEMEANKGKKEAAKKAKELGLDEVHDALDESSRDEARHARALKGLLDRYFK</sequence>
<dbReference type="InterPro" id="IPR045236">
    <property type="entry name" value="RevRr_diiron-bd_dom"/>
</dbReference>
<gene>
    <name evidence="2" type="ORF">cpu_09240</name>
</gene>
<dbReference type="STRING" id="870242.cpu_09240"/>
<dbReference type="OrthoDB" id="9805587at2"/>
<feature type="domain" description="Ferritin-like diiron" evidence="1">
    <location>
        <begin position="13"/>
        <end position="141"/>
    </location>
</feature>
<name>A0A1L8CU69_9THEO</name>
<dbReference type="SUPFAM" id="SSF47240">
    <property type="entry name" value="Ferritin-like"/>
    <property type="match status" value="1"/>
</dbReference>
<dbReference type="RefSeq" id="WP_075858901.1">
    <property type="nucleotide sequence ID" value="NZ_BDJK01000013.1"/>
</dbReference>
<protein>
    <recommendedName>
        <fullName evidence="1">Ferritin-like diiron domain-containing protein</fullName>
    </recommendedName>
</protein>
<dbReference type="AlphaFoldDB" id="A0A1L8CU69"/>
<organism evidence="2 3">
    <name type="scientific">Carboxydothermus pertinax</name>
    <dbReference type="NCBI Taxonomy" id="870242"/>
    <lineage>
        <taxon>Bacteria</taxon>
        <taxon>Bacillati</taxon>
        <taxon>Bacillota</taxon>
        <taxon>Clostridia</taxon>
        <taxon>Thermoanaerobacterales</taxon>
        <taxon>Thermoanaerobacteraceae</taxon>
        <taxon>Carboxydothermus</taxon>
    </lineage>
</organism>
<dbReference type="InterPro" id="IPR003251">
    <property type="entry name" value="Rr_diiron-bd_dom"/>
</dbReference>
<dbReference type="PANTHER" id="PTHR43339">
    <property type="entry name" value="RUBRERYTHRIN-RELATED"/>
    <property type="match status" value="1"/>
</dbReference>
<dbReference type="CDD" id="cd01046">
    <property type="entry name" value="Rubrerythrin_like"/>
    <property type="match status" value="1"/>
</dbReference>
<dbReference type="PANTHER" id="PTHR43339:SF1">
    <property type="entry name" value="RUBRERYTHRIN"/>
    <property type="match status" value="1"/>
</dbReference>
<dbReference type="InterPro" id="IPR009040">
    <property type="entry name" value="Ferritin-like_diiron"/>
</dbReference>
<reference evidence="3" key="1">
    <citation type="submission" date="2016-12" db="EMBL/GenBank/DDBJ databases">
        <title>Draft Genome Sequences od Carboxydothermus pertinax and islandicus, Hydrogenogenic Carboxydotrophic Bacteria.</title>
        <authorList>
            <person name="Fukuyama Y."/>
            <person name="Ohmae K."/>
            <person name="Yoneda Y."/>
            <person name="Yoshida T."/>
            <person name="Sako Y."/>
        </authorList>
    </citation>
    <scope>NUCLEOTIDE SEQUENCE [LARGE SCALE GENOMIC DNA]</scope>
    <source>
        <strain evidence="3">Ug1</strain>
    </source>
</reference>